<accession>A0A2U1Q273</accession>
<organism evidence="2 3">
    <name type="scientific">Artemisia annua</name>
    <name type="common">Sweet wormwood</name>
    <dbReference type="NCBI Taxonomy" id="35608"/>
    <lineage>
        <taxon>Eukaryota</taxon>
        <taxon>Viridiplantae</taxon>
        <taxon>Streptophyta</taxon>
        <taxon>Embryophyta</taxon>
        <taxon>Tracheophyta</taxon>
        <taxon>Spermatophyta</taxon>
        <taxon>Magnoliopsida</taxon>
        <taxon>eudicotyledons</taxon>
        <taxon>Gunneridae</taxon>
        <taxon>Pentapetalae</taxon>
        <taxon>asterids</taxon>
        <taxon>campanulids</taxon>
        <taxon>Asterales</taxon>
        <taxon>Asteraceae</taxon>
        <taxon>Asteroideae</taxon>
        <taxon>Anthemideae</taxon>
        <taxon>Artemisiinae</taxon>
        <taxon>Artemisia</taxon>
    </lineage>
</organism>
<dbReference type="Proteomes" id="UP000245207">
    <property type="component" value="Unassembled WGS sequence"/>
</dbReference>
<sequence>MATDQGIELAPQWATLTLADVQFKTKNVVGNFEYPSNIPAYKQIMKFLYNCPLKTAFTSTPFFQYRNYLREFWETAVAFDPTPSTDANSQRPLREFCIKFSVLNGSREFTLDYKTFCSSTGLDYNSGNYVALPDSNEVRAGLEKIVLKSELLDKTPVTKNSFPVAWKILFTFVIQVLGGNHSSTEQINSVQLMMAYCLMTGKKVDIREIIYEDLVTKLLKDTRVNYVSYPRFLSCAFQMLLGCNYTQDYDLGFLPAVLSPSNFSKDPSSVSNIELTAHMVAVNNQRDSVSPPLPSKKRGKSKTSMFVIPVT</sequence>
<proteinExistence type="predicted"/>
<evidence type="ECO:0000256" key="1">
    <source>
        <dbReference type="SAM" id="MobiDB-lite"/>
    </source>
</evidence>
<keyword evidence="3" id="KW-1185">Reference proteome</keyword>
<dbReference type="EMBL" id="PKPP01000489">
    <property type="protein sequence ID" value="PWA92128.1"/>
    <property type="molecule type" value="Genomic_DNA"/>
</dbReference>
<evidence type="ECO:0000313" key="3">
    <source>
        <dbReference type="Proteomes" id="UP000245207"/>
    </source>
</evidence>
<evidence type="ECO:0000313" key="2">
    <source>
        <dbReference type="EMBL" id="PWA92128.1"/>
    </source>
</evidence>
<comment type="caution">
    <text evidence="2">The sequence shown here is derived from an EMBL/GenBank/DDBJ whole genome shotgun (WGS) entry which is preliminary data.</text>
</comment>
<name>A0A2U1Q273_ARTAN</name>
<feature type="region of interest" description="Disordered" evidence="1">
    <location>
        <begin position="287"/>
        <end position="311"/>
    </location>
</feature>
<reference evidence="2 3" key="1">
    <citation type="journal article" date="2018" name="Mol. Plant">
        <title>The genome of Artemisia annua provides insight into the evolution of Asteraceae family and artemisinin biosynthesis.</title>
        <authorList>
            <person name="Shen Q."/>
            <person name="Zhang L."/>
            <person name="Liao Z."/>
            <person name="Wang S."/>
            <person name="Yan T."/>
            <person name="Shi P."/>
            <person name="Liu M."/>
            <person name="Fu X."/>
            <person name="Pan Q."/>
            <person name="Wang Y."/>
            <person name="Lv Z."/>
            <person name="Lu X."/>
            <person name="Zhang F."/>
            <person name="Jiang W."/>
            <person name="Ma Y."/>
            <person name="Chen M."/>
            <person name="Hao X."/>
            <person name="Li L."/>
            <person name="Tang Y."/>
            <person name="Lv G."/>
            <person name="Zhou Y."/>
            <person name="Sun X."/>
            <person name="Brodelius P.E."/>
            <person name="Rose J.K.C."/>
            <person name="Tang K."/>
        </authorList>
    </citation>
    <scope>NUCLEOTIDE SEQUENCE [LARGE SCALE GENOMIC DNA]</scope>
    <source>
        <strain evidence="3">cv. Huhao1</strain>
        <tissue evidence="2">Leaf</tissue>
    </source>
</reference>
<protein>
    <submittedName>
        <fullName evidence="2">Uncharacterized protein</fullName>
    </submittedName>
</protein>
<gene>
    <name evidence="2" type="ORF">CTI12_AA084610</name>
</gene>
<dbReference type="AlphaFoldDB" id="A0A2U1Q273"/>